<name>A0A0F8WV34_9ZZZZ</name>
<organism evidence="1">
    <name type="scientific">marine sediment metagenome</name>
    <dbReference type="NCBI Taxonomy" id="412755"/>
    <lineage>
        <taxon>unclassified sequences</taxon>
        <taxon>metagenomes</taxon>
        <taxon>ecological metagenomes</taxon>
    </lineage>
</organism>
<accession>A0A0F8WV34</accession>
<gene>
    <name evidence="1" type="ORF">LCGC14_3106560</name>
</gene>
<reference evidence="1" key="1">
    <citation type="journal article" date="2015" name="Nature">
        <title>Complex archaea that bridge the gap between prokaryotes and eukaryotes.</title>
        <authorList>
            <person name="Spang A."/>
            <person name="Saw J.H."/>
            <person name="Jorgensen S.L."/>
            <person name="Zaremba-Niedzwiedzka K."/>
            <person name="Martijn J."/>
            <person name="Lind A.E."/>
            <person name="van Eijk R."/>
            <person name="Schleper C."/>
            <person name="Guy L."/>
            <person name="Ettema T.J."/>
        </authorList>
    </citation>
    <scope>NUCLEOTIDE SEQUENCE</scope>
</reference>
<comment type="caution">
    <text evidence="1">The sequence shown here is derived from an EMBL/GenBank/DDBJ whole genome shotgun (WGS) entry which is preliminary data.</text>
</comment>
<dbReference type="EMBL" id="LAZR01067102">
    <property type="protein sequence ID" value="KKK52275.1"/>
    <property type="molecule type" value="Genomic_DNA"/>
</dbReference>
<dbReference type="AlphaFoldDB" id="A0A0F8WV34"/>
<protein>
    <submittedName>
        <fullName evidence="1">Uncharacterized protein</fullName>
    </submittedName>
</protein>
<proteinExistence type="predicted"/>
<sequence length="67" mass="7892">MPSKHRLEDIERNRTSAWHRIGFLEMLLVDVARATDPEVWNHYARKYGMALMQEDGTFDTDNGTFLH</sequence>
<evidence type="ECO:0000313" key="1">
    <source>
        <dbReference type="EMBL" id="KKK52275.1"/>
    </source>
</evidence>